<evidence type="ECO:0000259" key="11">
    <source>
        <dbReference type="PROSITE" id="PS50109"/>
    </source>
</evidence>
<evidence type="ECO:0000256" key="2">
    <source>
        <dbReference type="ARBA" id="ARBA00012438"/>
    </source>
</evidence>
<evidence type="ECO:0000256" key="1">
    <source>
        <dbReference type="ARBA" id="ARBA00000085"/>
    </source>
</evidence>
<gene>
    <name evidence="12" type="ORF">Rain11_2004</name>
</gene>
<keyword evidence="10" id="KW-1133">Transmembrane helix</keyword>
<dbReference type="EMBL" id="NKXO01000033">
    <property type="protein sequence ID" value="PKQ67451.1"/>
    <property type="molecule type" value="Genomic_DNA"/>
</dbReference>
<accession>A0A2N3IAU3</accession>
<dbReference type="CDD" id="cd00075">
    <property type="entry name" value="HATPase"/>
    <property type="match status" value="1"/>
</dbReference>
<dbReference type="PROSITE" id="PS50109">
    <property type="entry name" value="HIS_KIN"/>
    <property type="match status" value="1"/>
</dbReference>
<feature type="transmembrane region" description="Helical" evidence="10">
    <location>
        <begin position="956"/>
        <end position="977"/>
    </location>
</feature>
<dbReference type="InterPro" id="IPR004358">
    <property type="entry name" value="Sig_transdc_His_kin-like_C"/>
</dbReference>
<feature type="transmembrane region" description="Helical" evidence="10">
    <location>
        <begin position="380"/>
        <end position="400"/>
    </location>
</feature>
<feature type="transmembrane region" description="Helical" evidence="10">
    <location>
        <begin position="214"/>
        <end position="235"/>
    </location>
</feature>
<feature type="transmembrane region" description="Helical" evidence="10">
    <location>
        <begin position="439"/>
        <end position="456"/>
    </location>
</feature>
<dbReference type="RefSeq" id="WP_101359270.1">
    <property type="nucleotide sequence ID" value="NZ_NKXO01000033.1"/>
</dbReference>
<name>A0A2N3IAU3_9BACT</name>
<feature type="transmembrane region" description="Helical" evidence="10">
    <location>
        <begin position="247"/>
        <end position="266"/>
    </location>
</feature>
<feature type="coiled-coil region" evidence="9">
    <location>
        <begin position="823"/>
        <end position="853"/>
    </location>
</feature>
<evidence type="ECO:0000256" key="5">
    <source>
        <dbReference type="ARBA" id="ARBA00022741"/>
    </source>
</evidence>
<keyword evidence="9" id="KW-0175">Coiled coil</keyword>
<dbReference type="PANTHER" id="PTHR43065:SF46">
    <property type="entry name" value="C4-DICARBOXYLATE TRANSPORT SENSOR PROTEIN DCTB"/>
    <property type="match status" value="1"/>
</dbReference>
<dbReference type="GO" id="GO:0005524">
    <property type="term" value="F:ATP binding"/>
    <property type="evidence" value="ECO:0007669"/>
    <property type="project" value="UniProtKB-KW"/>
</dbReference>
<feature type="transmembrane region" description="Helical" evidence="10">
    <location>
        <begin position="412"/>
        <end position="433"/>
    </location>
</feature>
<dbReference type="SMART" id="SM00387">
    <property type="entry name" value="HATPase_c"/>
    <property type="match status" value="1"/>
</dbReference>
<keyword evidence="8" id="KW-0902">Two-component regulatory system</keyword>
<keyword evidence="6 12" id="KW-0418">Kinase</keyword>
<reference evidence="12 13" key="1">
    <citation type="submission" date="2017-06" db="EMBL/GenBank/DDBJ databases">
        <title>Raineya orbicola gen. nov., sp. nov. a slightly thermophilic bacterium of the phylum Bacteroidetes and the description of Raineyaceae fam. nov.</title>
        <authorList>
            <person name="Albuquerque L."/>
            <person name="Polonia A.R.M."/>
            <person name="Barroso C."/>
            <person name="Froufe H.J.C."/>
            <person name="Lage O."/>
            <person name="Lobo-Da-Cunha A."/>
            <person name="Egas C."/>
            <person name="Da Costa M.S."/>
        </authorList>
    </citation>
    <scope>NUCLEOTIDE SEQUENCE [LARGE SCALE GENOMIC DNA]</scope>
    <source>
        <strain evidence="12 13">SPSPC-11</strain>
    </source>
</reference>
<evidence type="ECO:0000256" key="9">
    <source>
        <dbReference type="SAM" id="Coils"/>
    </source>
</evidence>
<keyword evidence="3" id="KW-0597">Phosphoprotein</keyword>
<dbReference type="Pfam" id="PF02518">
    <property type="entry name" value="HATPase_c"/>
    <property type="match status" value="1"/>
</dbReference>
<dbReference type="SUPFAM" id="SSF47384">
    <property type="entry name" value="Homodimeric domain of signal transducing histidine kinase"/>
    <property type="match status" value="1"/>
</dbReference>
<organism evidence="12 13">
    <name type="scientific">Raineya orbicola</name>
    <dbReference type="NCBI Taxonomy" id="2016530"/>
    <lineage>
        <taxon>Bacteria</taxon>
        <taxon>Pseudomonadati</taxon>
        <taxon>Bacteroidota</taxon>
        <taxon>Cytophagia</taxon>
        <taxon>Cytophagales</taxon>
        <taxon>Raineyaceae</taxon>
        <taxon>Raineya</taxon>
    </lineage>
</organism>
<dbReference type="Gene3D" id="3.30.565.10">
    <property type="entry name" value="Histidine kinase-like ATPase, C-terminal domain"/>
    <property type="match status" value="1"/>
</dbReference>
<dbReference type="OrthoDB" id="9776727at2"/>
<evidence type="ECO:0000313" key="13">
    <source>
        <dbReference type="Proteomes" id="UP000233387"/>
    </source>
</evidence>
<keyword evidence="5" id="KW-0547">Nucleotide-binding</keyword>
<keyword evidence="4" id="KW-0808">Transferase</keyword>
<proteinExistence type="predicted"/>
<dbReference type="Pfam" id="PF00512">
    <property type="entry name" value="HisKA"/>
    <property type="match status" value="1"/>
</dbReference>
<feature type="transmembrane region" description="Helical" evidence="10">
    <location>
        <begin position="754"/>
        <end position="777"/>
    </location>
</feature>
<keyword evidence="13" id="KW-1185">Reference proteome</keyword>
<dbReference type="SUPFAM" id="SSF55874">
    <property type="entry name" value="ATPase domain of HSP90 chaperone/DNA topoisomerase II/histidine kinase"/>
    <property type="match status" value="1"/>
</dbReference>
<dbReference type="EC" id="2.7.13.3" evidence="2"/>
<feature type="transmembrane region" description="Helical" evidence="10">
    <location>
        <begin position="290"/>
        <end position="312"/>
    </location>
</feature>
<dbReference type="InterPro" id="IPR003594">
    <property type="entry name" value="HATPase_dom"/>
</dbReference>
<feature type="transmembrane region" description="Helical" evidence="10">
    <location>
        <begin position="789"/>
        <end position="810"/>
    </location>
</feature>
<sequence length="1264" mass="148289">MLLKRILKFFTRHHLPSLLWAFLLFLLGGGTFWIHQNQEPISIDEKYKDYIQKRVIGEIEVLRQESKEIEELFQENNVISLIEVKKKHRYPCIIFRNEQLLFWSDNRFIPDYDLITGNYTLKFFELQNGFYIFHREFFKTNEGSRIEIYTYLPLQVRYSLQNKYLTSQINPNIFPSEQLEISKTPTSKQIFTEIEKGEYLFSLSYSTRKEAPHLYWFALSLICNAGAFVMLFIFIWKWQAFFQRKKLYEFFIAFFVLYWLLVRWLMLKNLIPYSFWETDLFNPQLYASSFWSPSLGDLLINLFLGLWIVFLLQRNFPKTLIFQKISPKKKIGAKYWASLMLIFLSYVSFYEVFGIFSSIFTNSQLVLDISQNIHFHLPHWAAFGVFVVLSTIYFLLLHLVGRLLIRFLDNDYPKFALLFGLATILHSSIAYFTGNFEPFLSLLNGIYLLILYFFRLPQFLYRFRNISILYLLIGSLWCAIAGTYALRYFSTQTQKKAIGRFAENLLLSKDFKTELTLDNIVEEIQLDLPLKLFFKASLSVVDKSTIEKRIRKQYIKNEFPDYEVDVLVFDNVGFPISKNTQIRYADWVETYQKPQFRTDRTDRFFINETQAIEQKIDLNLFRMYIDFIEIKQSGQILGYVIITLKKRKTTSFKVYPVLLRNEKTQENTKISNLSYAIFRTNNAPQQNSQLIYSQGDCNYYKNFKEGLFRIQKLYQQGYEFQGYKHFAFRGENGKIVVISLPEYAFKNTFANFSLLFLLLITLVALILSIYGLINYYQRKKITLATRIQIFLNLAFFFPLVIFSITTLQVVSRTYENDLNQKFLQKAENASNSLLSAMQSYAEQMKTREELQREVNSVALYAQSDLNLFDTQGKLLVTSQPAIYESRLLSKNIAPEALWQVVERKENSTMLAENIGNLNYKAVYWAIRSFENNQLLAILNIPFFDAEDERDKKLTGIFTTIINIFTIIFLIFVITSYFTSNLLTEPLAIITQKIRRTTLQTTNEPLQWDSDDEIGLLVNEYNKMLIKLDASKKALAQSEKEAAWRQMAKQVAHEIKNPLTPMKLTLEHLKMRISRDFPQMKTITEKPFETLLEQIDLLSEIASSFASFARMSEPKSEEFDIAYILRQTLLLYENDTDIHLIRHLEKGKFIVKGDKQLMTQIFTNIILNAKQAVPSDRNPEIFVALYKTDDNKVHIEIRDNGSGIPEEIQHKVFLPNFSTKFTGSGIGLALAKQGIEHAGGKIWFETEKDIGTCFYIELPLISISE</sequence>
<feature type="transmembrane region" description="Helical" evidence="10">
    <location>
        <begin position="468"/>
        <end position="486"/>
    </location>
</feature>
<dbReference type="InterPro" id="IPR005467">
    <property type="entry name" value="His_kinase_dom"/>
</dbReference>
<dbReference type="Gene3D" id="6.10.340.10">
    <property type="match status" value="1"/>
</dbReference>
<dbReference type="AlphaFoldDB" id="A0A2N3IAU3"/>
<evidence type="ECO:0000256" key="4">
    <source>
        <dbReference type="ARBA" id="ARBA00022679"/>
    </source>
</evidence>
<evidence type="ECO:0000313" key="12">
    <source>
        <dbReference type="EMBL" id="PKQ67451.1"/>
    </source>
</evidence>
<dbReference type="PRINTS" id="PR00344">
    <property type="entry name" value="BCTRLSENSOR"/>
</dbReference>
<feature type="transmembrane region" description="Helical" evidence="10">
    <location>
        <begin position="333"/>
        <end position="360"/>
    </location>
</feature>
<dbReference type="GO" id="GO:0000155">
    <property type="term" value="F:phosphorelay sensor kinase activity"/>
    <property type="evidence" value="ECO:0007669"/>
    <property type="project" value="InterPro"/>
</dbReference>
<keyword evidence="10" id="KW-0472">Membrane</keyword>
<dbReference type="PANTHER" id="PTHR43065">
    <property type="entry name" value="SENSOR HISTIDINE KINASE"/>
    <property type="match status" value="1"/>
</dbReference>
<feature type="domain" description="Histidine kinase" evidence="11">
    <location>
        <begin position="1049"/>
        <end position="1261"/>
    </location>
</feature>
<dbReference type="Gene3D" id="1.10.287.130">
    <property type="match status" value="1"/>
</dbReference>
<protein>
    <recommendedName>
        <fullName evidence="2">histidine kinase</fullName>
        <ecNumber evidence="2">2.7.13.3</ecNumber>
    </recommendedName>
</protein>
<comment type="catalytic activity">
    <reaction evidence="1">
        <text>ATP + protein L-histidine = ADP + protein N-phospho-L-histidine.</text>
        <dbReference type="EC" id="2.7.13.3"/>
    </reaction>
</comment>
<dbReference type="Proteomes" id="UP000233387">
    <property type="component" value="Unassembled WGS sequence"/>
</dbReference>
<dbReference type="InterPro" id="IPR036890">
    <property type="entry name" value="HATPase_C_sf"/>
</dbReference>
<keyword evidence="10" id="KW-0812">Transmembrane</keyword>
<evidence type="ECO:0000256" key="6">
    <source>
        <dbReference type="ARBA" id="ARBA00022777"/>
    </source>
</evidence>
<dbReference type="InterPro" id="IPR003661">
    <property type="entry name" value="HisK_dim/P_dom"/>
</dbReference>
<evidence type="ECO:0000256" key="10">
    <source>
        <dbReference type="SAM" id="Phobius"/>
    </source>
</evidence>
<dbReference type="SMART" id="SM00388">
    <property type="entry name" value="HisKA"/>
    <property type="match status" value="1"/>
</dbReference>
<evidence type="ECO:0000256" key="7">
    <source>
        <dbReference type="ARBA" id="ARBA00022840"/>
    </source>
</evidence>
<evidence type="ECO:0000256" key="3">
    <source>
        <dbReference type="ARBA" id="ARBA00022553"/>
    </source>
</evidence>
<evidence type="ECO:0000256" key="8">
    <source>
        <dbReference type="ARBA" id="ARBA00023012"/>
    </source>
</evidence>
<comment type="caution">
    <text evidence="12">The sequence shown here is derived from an EMBL/GenBank/DDBJ whole genome shotgun (WGS) entry which is preliminary data.</text>
</comment>
<dbReference type="CDD" id="cd00082">
    <property type="entry name" value="HisKA"/>
    <property type="match status" value="1"/>
</dbReference>
<dbReference type="InterPro" id="IPR036097">
    <property type="entry name" value="HisK_dim/P_sf"/>
</dbReference>
<keyword evidence="7" id="KW-0067">ATP-binding</keyword>